<comment type="caution">
    <text evidence="2">The sequence shown here is derived from an EMBL/GenBank/DDBJ whole genome shotgun (WGS) entry which is preliminary data.</text>
</comment>
<protein>
    <submittedName>
        <fullName evidence="2">Antirestriction protein</fullName>
    </submittedName>
</protein>
<organism evidence="2">
    <name type="scientific">Thiolapillus brandeum</name>
    <dbReference type="NCBI Taxonomy" id="1076588"/>
    <lineage>
        <taxon>Bacteria</taxon>
        <taxon>Pseudomonadati</taxon>
        <taxon>Pseudomonadota</taxon>
        <taxon>Gammaproteobacteria</taxon>
        <taxon>Chromatiales</taxon>
        <taxon>Sedimenticolaceae</taxon>
        <taxon>Thiolapillus</taxon>
    </lineage>
</organism>
<dbReference type="Pfam" id="PF18818">
    <property type="entry name" value="MPTase-PolyVal"/>
    <property type="match status" value="1"/>
</dbReference>
<feature type="domain" description="Polyvalent protein metallopeptidase" evidence="1">
    <location>
        <begin position="29"/>
        <end position="155"/>
    </location>
</feature>
<dbReference type="Proteomes" id="UP000885822">
    <property type="component" value="Unassembled WGS sequence"/>
</dbReference>
<reference evidence="2" key="1">
    <citation type="journal article" date="2020" name="mSystems">
        <title>Genome- and Community-Level Interaction Insights into Carbon Utilization and Element Cycling Functions of Hydrothermarchaeota in Hydrothermal Sediment.</title>
        <authorList>
            <person name="Zhou Z."/>
            <person name="Liu Y."/>
            <person name="Xu W."/>
            <person name="Pan J."/>
            <person name="Luo Z.H."/>
            <person name="Li M."/>
        </authorList>
    </citation>
    <scope>NUCLEOTIDE SEQUENCE [LARGE SCALE GENOMIC DNA]</scope>
    <source>
        <strain evidence="2">HyVt-26</strain>
    </source>
</reference>
<evidence type="ECO:0000259" key="1">
    <source>
        <dbReference type="Pfam" id="PF18818"/>
    </source>
</evidence>
<accession>A0A831NTR3</accession>
<sequence>FNVEQIEGLPSHYYQHAEPVLDPVERNDHAESFFAATKADIHHGGNQAYYAIGSDRIQLPPFESFRDAESYYATLAHETTHWTRHPSRLDRDFGRKRWGDEGYAQEELVAELGAAFLSADLGITSEVRDDHAAYIDSWLEVLKKDKRAIFTAAAHAQRAVDYLNSLQDATSKQEVA</sequence>
<dbReference type="AlphaFoldDB" id="A0A831NTR3"/>
<gene>
    <name evidence="2" type="ORF">ENG92_04805</name>
</gene>
<dbReference type="InterPro" id="IPR041459">
    <property type="entry name" value="MPTase-PolyVal"/>
</dbReference>
<evidence type="ECO:0000313" key="2">
    <source>
        <dbReference type="EMBL" id="HDK38317.1"/>
    </source>
</evidence>
<name>A0A831NTR3_9GAMM</name>
<feature type="non-terminal residue" evidence="2">
    <location>
        <position position="1"/>
    </location>
</feature>
<dbReference type="EMBL" id="DRCV01000210">
    <property type="protein sequence ID" value="HDK38317.1"/>
    <property type="molecule type" value="Genomic_DNA"/>
</dbReference>
<proteinExistence type="predicted"/>